<accession>A0A7S3IWZ9</accession>
<dbReference type="EMBL" id="HBIH01039177">
    <property type="protein sequence ID" value="CAE0335198.1"/>
    <property type="molecule type" value="Transcribed_RNA"/>
</dbReference>
<dbReference type="AlphaFoldDB" id="A0A7S3IWZ9"/>
<name>A0A7S3IWZ9_9SPIT</name>
<evidence type="ECO:0000313" key="1">
    <source>
        <dbReference type="EMBL" id="CAE0335198.1"/>
    </source>
</evidence>
<gene>
    <name evidence="1" type="ORF">SINC0208_LOCUS15837</name>
</gene>
<reference evidence="1" key="1">
    <citation type="submission" date="2021-01" db="EMBL/GenBank/DDBJ databases">
        <authorList>
            <person name="Corre E."/>
            <person name="Pelletier E."/>
            <person name="Niang G."/>
            <person name="Scheremetjew M."/>
            <person name="Finn R."/>
            <person name="Kale V."/>
            <person name="Holt S."/>
            <person name="Cochrane G."/>
            <person name="Meng A."/>
            <person name="Brown T."/>
            <person name="Cohen L."/>
        </authorList>
    </citation>
    <scope>NUCLEOTIDE SEQUENCE</scope>
    <source>
        <strain evidence="1">S3</strain>
    </source>
</reference>
<organism evidence="1">
    <name type="scientific">Strombidium inclinatum</name>
    <dbReference type="NCBI Taxonomy" id="197538"/>
    <lineage>
        <taxon>Eukaryota</taxon>
        <taxon>Sar</taxon>
        <taxon>Alveolata</taxon>
        <taxon>Ciliophora</taxon>
        <taxon>Intramacronucleata</taxon>
        <taxon>Spirotrichea</taxon>
        <taxon>Oligotrichia</taxon>
        <taxon>Strombidiidae</taxon>
        <taxon>Strombidium</taxon>
    </lineage>
</organism>
<proteinExistence type="predicted"/>
<protein>
    <submittedName>
        <fullName evidence="1">Uncharacterized protein</fullName>
    </submittedName>
</protein>
<sequence length="99" mass="10850">MGHLLVGLLGHREQAHLLCLGRLPVAKWSIGELIGKFVSYLPGAGFLAKDRGVIDAGVAYYFFGCLFDDGPEVLVRVSHGLPVREDEAPLLLPRHRLAF</sequence>